<organism evidence="1 2">
    <name type="scientific">Halocaridina rubra</name>
    <name type="common">Hawaiian red shrimp</name>
    <dbReference type="NCBI Taxonomy" id="373956"/>
    <lineage>
        <taxon>Eukaryota</taxon>
        <taxon>Metazoa</taxon>
        <taxon>Ecdysozoa</taxon>
        <taxon>Arthropoda</taxon>
        <taxon>Crustacea</taxon>
        <taxon>Multicrustacea</taxon>
        <taxon>Malacostraca</taxon>
        <taxon>Eumalacostraca</taxon>
        <taxon>Eucarida</taxon>
        <taxon>Decapoda</taxon>
        <taxon>Pleocyemata</taxon>
        <taxon>Caridea</taxon>
        <taxon>Atyoidea</taxon>
        <taxon>Atyidae</taxon>
        <taxon>Halocaridina</taxon>
    </lineage>
</organism>
<dbReference type="Proteomes" id="UP001381693">
    <property type="component" value="Unassembled WGS sequence"/>
</dbReference>
<accession>A0AAN8XUU6</accession>
<proteinExistence type="predicted"/>
<keyword evidence="2" id="KW-1185">Reference proteome</keyword>
<dbReference type="EMBL" id="JAXCGZ010000279">
    <property type="protein sequence ID" value="KAK7086249.1"/>
    <property type="molecule type" value="Genomic_DNA"/>
</dbReference>
<dbReference type="AlphaFoldDB" id="A0AAN8XUU6"/>
<evidence type="ECO:0000313" key="2">
    <source>
        <dbReference type="Proteomes" id="UP001381693"/>
    </source>
</evidence>
<comment type="caution">
    <text evidence="1">The sequence shown here is derived from an EMBL/GenBank/DDBJ whole genome shotgun (WGS) entry which is preliminary data.</text>
</comment>
<evidence type="ECO:0000313" key="1">
    <source>
        <dbReference type="EMBL" id="KAK7086249.1"/>
    </source>
</evidence>
<name>A0AAN8XUU6_HALRR</name>
<reference evidence="1 2" key="1">
    <citation type="submission" date="2023-11" db="EMBL/GenBank/DDBJ databases">
        <title>Halocaridina rubra genome assembly.</title>
        <authorList>
            <person name="Smith C."/>
        </authorList>
    </citation>
    <scope>NUCLEOTIDE SEQUENCE [LARGE SCALE GENOMIC DNA]</scope>
    <source>
        <strain evidence="1">EP-1</strain>
        <tissue evidence="1">Whole</tissue>
    </source>
</reference>
<protein>
    <submittedName>
        <fullName evidence="1">Uncharacterized protein</fullName>
    </submittedName>
</protein>
<gene>
    <name evidence="1" type="ORF">SK128_018653</name>
</gene>
<sequence>PYHTDTFLPYMSASNIVLQQPIAQIPIFPQPTGYGYCRKCPTYQATEKQSLKVYDEYSV</sequence>
<feature type="non-terminal residue" evidence="1">
    <location>
        <position position="1"/>
    </location>
</feature>